<protein>
    <submittedName>
        <fullName evidence="5">Phosphoglycolate phosphatase</fullName>
    </submittedName>
</protein>
<dbReference type="Pfam" id="PF13344">
    <property type="entry name" value="Hydrolase_6"/>
    <property type="match status" value="1"/>
</dbReference>
<feature type="binding site" evidence="4">
    <location>
        <position position="247"/>
    </location>
    <ligand>
        <name>Mg(2+)</name>
        <dbReference type="ChEBI" id="CHEBI:18420"/>
    </ligand>
</feature>
<dbReference type="STRING" id="597456.A0A0L7RJD7"/>
<reference evidence="5 6" key="1">
    <citation type="submission" date="2015-07" db="EMBL/GenBank/DDBJ databases">
        <title>The genome of Habropoda laboriosa.</title>
        <authorList>
            <person name="Pan H."/>
            <person name="Kapheim K."/>
        </authorList>
    </citation>
    <scope>NUCLEOTIDE SEQUENCE [LARGE SCALE GENOMIC DNA]</scope>
    <source>
        <strain evidence="5">0110345459</strain>
    </source>
</reference>
<feature type="non-terminal residue" evidence="5">
    <location>
        <position position="1"/>
    </location>
</feature>
<evidence type="ECO:0000256" key="1">
    <source>
        <dbReference type="ARBA" id="ARBA00022801"/>
    </source>
</evidence>
<dbReference type="Proteomes" id="UP000053825">
    <property type="component" value="Unassembled WGS sequence"/>
</dbReference>
<dbReference type="OrthoDB" id="413953at2759"/>
<feature type="binding site" evidence="3">
    <location>
        <position position="222"/>
    </location>
    <ligand>
        <name>substrate</name>
    </ligand>
</feature>
<dbReference type="SUPFAM" id="SSF56784">
    <property type="entry name" value="HAD-like"/>
    <property type="match status" value="1"/>
</dbReference>
<dbReference type="NCBIfam" id="TIGR01452">
    <property type="entry name" value="PGP_euk"/>
    <property type="match status" value="1"/>
</dbReference>
<dbReference type="PANTHER" id="PTHR19288:SF93">
    <property type="entry name" value="FI11325P-RELATED"/>
    <property type="match status" value="1"/>
</dbReference>
<keyword evidence="4" id="KW-0479">Metal-binding</keyword>
<dbReference type="PANTHER" id="PTHR19288">
    <property type="entry name" value="4-NITROPHENYLPHOSPHATASE-RELATED"/>
    <property type="match status" value="1"/>
</dbReference>
<evidence type="ECO:0000256" key="3">
    <source>
        <dbReference type="PIRSR" id="PIRSR000915-2"/>
    </source>
</evidence>
<proteinExistence type="predicted"/>
<comment type="cofactor">
    <cofactor evidence="4">
        <name>Mg(2+)</name>
        <dbReference type="ChEBI" id="CHEBI:18420"/>
    </cofactor>
    <text evidence="4">Divalent metal ions. Mg(2+) is the most effective.</text>
</comment>
<gene>
    <name evidence="5" type="ORF">WH47_01730</name>
</gene>
<dbReference type="GO" id="GO:0016791">
    <property type="term" value="F:phosphatase activity"/>
    <property type="evidence" value="ECO:0007669"/>
    <property type="project" value="InterPro"/>
</dbReference>
<dbReference type="EMBL" id="KQ414579">
    <property type="protein sequence ID" value="KOC71087.1"/>
    <property type="molecule type" value="Genomic_DNA"/>
</dbReference>
<dbReference type="AlphaFoldDB" id="A0A0L7RJD7"/>
<name>A0A0L7RJD7_9HYME</name>
<feature type="binding site" evidence="4">
    <location>
        <position position="31"/>
    </location>
    <ligand>
        <name>Mg(2+)</name>
        <dbReference type="ChEBI" id="CHEBI:18420"/>
    </ligand>
</feature>
<dbReference type="InterPro" id="IPR006349">
    <property type="entry name" value="PGP_euk"/>
</dbReference>
<dbReference type="Gene3D" id="3.40.50.1000">
    <property type="entry name" value="HAD superfamily/HAD-like"/>
    <property type="match status" value="2"/>
</dbReference>
<accession>A0A0L7RJD7</accession>
<dbReference type="GO" id="GO:0046872">
    <property type="term" value="F:metal ion binding"/>
    <property type="evidence" value="ECO:0007669"/>
    <property type="project" value="UniProtKB-KW"/>
</dbReference>
<evidence type="ECO:0000313" key="6">
    <source>
        <dbReference type="Proteomes" id="UP000053825"/>
    </source>
</evidence>
<keyword evidence="6" id="KW-1185">Reference proteome</keyword>
<evidence type="ECO:0000256" key="2">
    <source>
        <dbReference type="PIRSR" id="PIRSR000915-1"/>
    </source>
</evidence>
<keyword evidence="1" id="KW-0378">Hydrolase</keyword>
<feature type="active site" description="Nucleophile" evidence="2">
    <location>
        <position position="29"/>
    </location>
</feature>
<dbReference type="GO" id="GO:0005737">
    <property type="term" value="C:cytoplasm"/>
    <property type="evidence" value="ECO:0007669"/>
    <property type="project" value="TreeGrafter"/>
</dbReference>
<dbReference type="InterPro" id="IPR006357">
    <property type="entry name" value="HAD-SF_hydro_IIA"/>
</dbReference>
<dbReference type="NCBIfam" id="TIGR01460">
    <property type="entry name" value="HAD-SF-IIA"/>
    <property type="match status" value="1"/>
</dbReference>
<feature type="active site" description="Proton donor" evidence="2">
    <location>
        <position position="31"/>
    </location>
</feature>
<evidence type="ECO:0000313" key="5">
    <source>
        <dbReference type="EMBL" id="KOC71087.1"/>
    </source>
</evidence>
<dbReference type="InterPro" id="IPR023214">
    <property type="entry name" value="HAD_sf"/>
</dbReference>
<dbReference type="PIRSF" id="PIRSF000915">
    <property type="entry name" value="PGP-type_phosphatase"/>
    <property type="match status" value="1"/>
</dbReference>
<feature type="binding site" evidence="4">
    <location>
        <position position="29"/>
    </location>
    <ligand>
        <name>Mg(2+)</name>
        <dbReference type="ChEBI" id="CHEBI:18420"/>
    </ligand>
</feature>
<keyword evidence="4" id="KW-0460">Magnesium</keyword>
<evidence type="ECO:0000256" key="4">
    <source>
        <dbReference type="PIRSR" id="PIRSR000915-3"/>
    </source>
</evidence>
<dbReference type="Pfam" id="PF13242">
    <property type="entry name" value="Hydrolase_like"/>
    <property type="match status" value="1"/>
</dbReference>
<organism evidence="5 6">
    <name type="scientific">Habropoda laboriosa</name>
    <dbReference type="NCBI Taxonomy" id="597456"/>
    <lineage>
        <taxon>Eukaryota</taxon>
        <taxon>Metazoa</taxon>
        <taxon>Ecdysozoa</taxon>
        <taxon>Arthropoda</taxon>
        <taxon>Hexapoda</taxon>
        <taxon>Insecta</taxon>
        <taxon>Pterygota</taxon>
        <taxon>Neoptera</taxon>
        <taxon>Endopterygota</taxon>
        <taxon>Hymenoptera</taxon>
        <taxon>Apocrita</taxon>
        <taxon>Aculeata</taxon>
        <taxon>Apoidea</taxon>
        <taxon>Anthophila</taxon>
        <taxon>Apidae</taxon>
        <taxon>Habropoda</taxon>
    </lineage>
</organism>
<dbReference type="InterPro" id="IPR036412">
    <property type="entry name" value="HAD-like_sf"/>
</dbReference>
<sequence>LKMTTKHILSLSKTEFKNFIDSIDVVLSDCDGVLWKETEVIKNSPETVNKFKELGKRFFYITNNNTKTRSEFVEKCKDFKYDATVDEIVCTSFLAAVYLKEKKFDKKAYIVGNDGISKELEAEGIKHCGVGLDLMEGDEVEMVKDFKPDPEVGAVVVGFDKHFSLPKLVKAATYLRDPSVHFIGTNCDTERPSPNDNKFPGTGCFIKTIEAASNRSAVMLGKPESFVSEYVIKKYGLNPQRTLMIGDNCSTDILLGKRCGFKTLLVLTGITTQNDIDVMNASNANSKNLIVPDYYANELGDVIKMITSS</sequence>